<comment type="cofactor">
    <cofactor evidence="8">
        <name>Zn(2+)</name>
        <dbReference type="ChEBI" id="CHEBI:29105"/>
    </cofactor>
    <text evidence="8">Binds 1 zinc ion per subunit.</text>
</comment>
<proteinExistence type="inferred from homology"/>
<accession>A0A9W6M4F1</accession>
<dbReference type="InterPro" id="IPR016193">
    <property type="entry name" value="Cytidine_deaminase-like"/>
</dbReference>
<dbReference type="SUPFAM" id="SSF53927">
    <property type="entry name" value="Cytidine deaminase-like"/>
    <property type="match status" value="1"/>
</dbReference>
<keyword evidence="6 8" id="KW-0862">Zinc</keyword>
<dbReference type="GO" id="GO:0008270">
    <property type="term" value="F:zinc ion binding"/>
    <property type="evidence" value="ECO:0007669"/>
    <property type="project" value="UniProtKB-UniRule"/>
</dbReference>
<dbReference type="PROSITE" id="PS51747">
    <property type="entry name" value="CYT_DCMP_DEAMINASES_2"/>
    <property type="match status" value="1"/>
</dbReference>
<organism evidence="10 11">
    <name type="scientific">Microbacterium imperiale</name>
    <dbReference type="NCBI Taxonomy" id="33884"/>
    <lineage>
        <taxon>Bacteria</taxon>
        <taxon>Bacillati</taxon>
        <taxon>Actinomycetota</taxon>
        <taxon>Actinomycetes</taxon>
        <taxon>Micrococcales</taxon>
        <taxon>Microbacteriaceae</taxon>
        <taxon>Microbacterium</taxon>
    </lineage>
</organism>
<dbReference type="InterPro" id="IPR002125">
    <property type="entry name" value="CMP_dCMP_dom"/>
</dbReference>
<evidence type="ECO:0000256" key="5">
    <source>
        <dbReference type="ARBA" id="ARBA00022801"/>
    </source>
</evidence>
<dbReference type="Gene3D" id="3.40.140.10">
    <property type="entry name" value="Cytidine Deaminase, domain 2"/>
    <property type="match status" value="1"/>
</dbReference>
<evidence type="ECO:0000256" key="6">
    <source>
        <dbReference type="ARBA" id="ARBA00022833"/>
    </source>
</evidence>
<comment type="caution">
    <text evidence="10">The sequence shown here is derived from an EMBL/GenBank/DDBJ whole genome shotgun (WGS) entry which is preliminary data.</text>
</comment>
<evidence type="ECO:0000256" key="7">
    <source>
        <dbReference type="ARBA" id="ARBA00048045"/>
    </source>
</evidence>
<comment type="subunit">
    <text evidence="2 8">Homodimer.</text>
</comment>
<name>A0A9W6M4F1_9MICO</name>
<evidence type="ECO:0000256" key="4">
    <source>
        <dbReference type="ARBA" id="ARBA00022723"/>
    </source>
</evidence>
<comment type="catalytic activity">
    <reaction evidence="7 8">
        <text>adenosine(34) in tRNA + H2O + H(+) = inosine(34) in tRNA + NH4(+)</text>
        <dbReference type="Rhea" id="RHEA:43168"/>
        <dbReference type="Rhea" id="RHEA-COMP:10373"/>
        <dbReference type="Rhea" id="RHEA-COMP:10374"/>
        <dbReference type="ChEBI" id="CHEBI:15377"/>
        <dbReference type="ChEBI" id="CHEBI:15378"/>
        <dbReference type="ChEBI" id="CHEBI:28938"/>
        <dbReference type="ChEBI" id="CHEBI:74411"/>
        <dbReference type="ChEBI" id="CHEBI:82852"/>
        <dbReference type="EC" id="3.5.4.33"/>
    </reaction>
</comment>
<dbReference type="InterPro" id="IPR028883">
    <property type="entry name" value="tRNA_aden_deaminase"/>
</dbReference>
<evidence type="ECO:0000259" key="9">
    <source>
        <dbReference type="PROSITE" id="PS51747"/>
    </source>
</evidence>
<gene>
    <name evidence="10" type="primary">mesJ</name>
    <name evidence="8" type="synonym">tadA</name>
    <name evidence="10" type="ORF">GCM10017586_26690</name>
</gene>
<dbReference type="PROSITE" id="PS00903">
    <property type="entry name" value="CYT_DCMP_DEAMINASES_1"/>
    <property type="match status" value="1"/>
</dbReference>
<dbReference type="Proteomes" id="UP001142317">
    <property type="component" value="Unassembled WGS sequence"/>
</dbReference>
<keyword evidence="4 8" id="KW-0479">Metal-binding</keyword>
<reference evidence="10" key="1">
    <citation type="journal article" date="2014" name="Int. J. Syst. Evol. Microbiol.">
        <title>Complete genome sequence of Corynebacterium casei LMG S-19264T (=DSM 44701T), isolated from a smear-ripened cheese.</title>
        <authorList>
            <consortium name="US DOE Joint Genome Institute (JGI-PGF)"/>
            <person name="Walter F."/>
            <person name="Albersmeier A."/>
            <person name="Kalinowski J."/>
            <person name="Ruckert C."/>
        </authorList>
    </citation>
    <scope>NUCLEOTIDE SEQUENCE</scope>
    <source>
        <strain evidence="10">VKM Ac-1447</strain>
    </source>
</reference>
<evidence type="ECO:0000256" key="2">
    <source>
        <dbReference type="ARBA" id="ARBA00011738"/>
    </source>
</evidence>
<evidence type="ECO:0000256" key="3">
    <source>
        <dbReference type="ARBA" id="ARBA00022694"/>
    </source>
</evidence>
<dbReference type="InterPro" id="IPR016192">
    <property type="entry name" value="APOBEC/CMP_deaminase_Zn-bd"/>
</dbReference>
<reference evidence="10" key="2">
    <citation type="submission" date="2023-01" db="EMBL/GenBank/DDBJ databases">
        <authorList>
            <person name="Sun Q."/>
            <person name="Evtushenko L."/>
        </authorList>
    </citation>
    <scope>NUCLEOTIDE SEQUENCE</scope>
    <source>
        <strain evidence="10">VKM Ac-1447</strain>
    </source>
</reference>
<evidence type="ECO:0000313" key="11">
    <source>
        <dbReference type="Proteomes" id="UP001142317"/>
    </source>
</evidence>
<dbReference type="EMBL" id="BSEO01000014">
    <property type="protein sequence ID" value="GLJ80986.1"/>
    <property type="molecule type" value="Genomic_DNA"/>
</dbReference>
<feature type="domain" description="CMP/dCMP-type deaminase" evidence="9">
    <location>
        <begin position="7"/>
        <end position="120"/>
    </location>
</feature>
<keyword evidence="3 8" id="KW-0819">tRNA processing</keyword>
<evidence type="ECO:0000256" key="8">
    <source>
        <dbReference type="HAMAP-Rule" id="MF_00972"/>
    </source>
</evidence>
<evidence type="ECO:0000256" key="1">
    <source>
        <dbReference type="ARBA" id="ARBA00010669"/>
    </source>
</evidence>
<feature type="active site" description="Proton donor" evidence="8">
    <location>
        <position position="61"/>
    </location>
</feature>
<dbReference type="GO" id="GO:0002100">
    <property type="term" value="P:tRNA wobble adenosine to inosine editing"/>
    <property type="evidence" value="ECO:0007669"/>
    <property type="project" value="UniProtKB-UniRule"/>
</dbReference>
<comment type="similarity">
    <text evidence="1">Belongs to the cytidine and deoxycytidylate deaminase family. ADAT2 subfamily.</text>
</comment>
<sequence>MTLPAPADDDRAMVRALELAAAAASAGDIPVGAVVTDAAGAVIGEGRNLREATGDPTAHAEVVALRAAAVATGSWNLTGCTLTVTLEPCLMCAGAVLQSHVSRLVFGAWDDKAGAAGSQYDIVRDRRLPVRAEVVAGVRADEASALLRRFFAAHR</sequence>
<dbReference type="GO" id="GO:0052717">
    <property type="term" value="F:tRNA-specific adenosine-34 deaminase activity"/>
    <property type="evidence" value="ECO:0007669"/>
    <property type="project" value="UniProtKB-UniRule"/>
</dbReference>
<feature type="binding site" evidence="8">
    <location>
        <position position="89"/>
    </location>
    <ligand>
        <name>Zn(2+)</name>
        <dbReference type="ChEBI" id="CHEBI:29105"/>
        <note>catalytic</note>
    </ligand>
</feature>
<keyword evidence="11" id="KW-1185">Reference proteome</keyword>
<protein>
    <recommendedName>
        <fullName evidence="8">tRNA-specific adenosine deaminase</fullName>
        <ecNumber evidence="8">3.5.4.33</ecNumber>
    </recommendedName>
</protein>
<feature type="binding site" evidence="8">
    <location>
        <position position="59"/>
    </location>
    <ligand>
        <name>Zn(2+)</name>
        <dbReference type="ChEBI" id="CHEBI:29105"/>
        <note>catalytic</note>
    </ligand>
</feature>
<dbReference type="CDD" id="cd01285">
    <property type="entry name" value="nucleoside_deaminase"/>
    <property type="match status" value="1"/>
</dbReference>
<dbReference type="HAMAP" id="MF_00972">
    <property type="entry name" value="tRNA_aden_deaminase"/>
    <property type="match status" value="1"/>
</dbReference>
<dbReference type="RefSeq" id="WP_271175083.1">
    <property type="nucleotide sequence ID" value="NZ_BSEO01000014.1"/>
</dbReference>
<evidence type="ECO:0000313" key="10">
    <source>
        <dbReference type="EMBL" id="GLJ80986.1"/>
    </source>
</evidence>
<feature type="binding site" evidence="8">
    <location>
        <position position="92"/>
    </location>
    <ligand>
        <name>Zn(2+)</name>
        <dbReference type="ChEBI" id="CHEBI:29105"/>
        <note>catalytic</note>
    </ligand>
</feature>
<dbReference type="PANTHER" id="PTHR11079">
    <property type="entry name" value="CYTOSINE DEAMINASE FAMILY MEMBER"/>
    <property type="match status" value="1"/>
</dbReference>
<dbReference type="Pfam" id="PF00383">
    <property type="entry name" value="dCMP_cyt_deam_1"/>
    <property type="match status" value="1"/>
</dbReference>
<keyword evidence="5 8" id="KW-0378">Hydrolase</keyword>
<comment type="function">
    <text evidence="8">Catalyzes the deamination of adenosine to inosine at the wobble position 34 of tRNA(Arg2).</text>
</comment>
<dbReference type="PANTHER" id="PTHR11079:SF202">
    <property type="entry name" value="TRNA-SPECIFIC ADENOSINE DEAMINASE"/>
    <property type="match status" value="1"/>
</dbReference>
<dbReference type="AlphaFoldDB" id="A0A9W6M4F1"/>
<dbReference type="EC" id="3.5.4.33" evidence="8"/>